<name>A0A5M1ZWC6_CAMUP</name>
<evidence type="ECO:0000313" key="3">
    <source>
        <dbReference type="EMBL" id="EAL8903917.1"/>
    </source>
</evidence>
<evidence type="ECO:0000313" key="2">
    <source>
        <dbReference type="EMBL" id="EAJ1621980.1"/>
    </source>
</evidence>
<keyword evidence="1" id="KW-1133">Transmembrane helix</keyword>
<dbReference type="EMBL" id="AACSBQ010000024">
    <property type="protein sequence ID" value="EAL8903917.1"/>
    <property type="molecule type" value="Genomic_DNA"/>
</dbReference>
<comment type="caution">
    <text evidence="3">The sequence shown here is derived from an EMBL/GenBank/DDBJ whole genome shotgun (WGS) entry which is preliminary data.</text>
</comment>
<gene>
    <name evidence="2" type="ORF">CT510_04820</name>
    <name evidence="3" type="ORF">D0B03_06315</name>
</gene>
<dbReference type="AlphaFoldDB" id="A0A5M1ZWC6"/>
<proteinExistence type="predicted"/>
<evidence type="ECO:0000256" key="1">
    <source>
        <dbReference type="SAM" id="Phobius"/>
    </source>
</evidence>
<feature type="transmembrane region" description="Helical" evidence="1">
    <location>
        <begin position="12"/>
        <end position="29"/>
    </location>
</feature>
<protein>
    <submittedName>
        <fullName evidence="3">Uncharacterized protein</fullName>
    </submittedName>
</protein>
<dbReference type="RefSeq" id="WP_115636289.1">
    <property type="nucleotide sequence ID" value="NZ_JANKIN010000044.1"/>
</dbReference>
<dbReference type="Proteomes" id="UP000535305">
    <property type="component" value="Unassembled WGS sequence"/>
</dbReference>
<dbReference type="EMBL" id="AABVLA010000016">
    <property type="protein sequence ID" value="EAJ1621980.1"/>
    <property type="molecule type" value="Genomic_DNA"/>
</dbReference>
<keyword evidence="1" id="KW-0812">Transmembrane</keyword>
<sequence>MIRNLLKKVFKIFLILFAGFLILCVYAYYQMKPHIDAFLHIQKTINEANVSTLEKEYGTKDKDKVFNHLILKYLNDLEGKDNNATS</sequence>
<keyword evidence="1" id="KW-0472">Membrane</keyword>
<organism evidence="3">
    <name type="scientific">Campylobacter upsaliensis</name>
    <dbReference type="NCBI Taxonomy" id="28080"/>
    <lineage>
        <taxon>Bacteria</taxon>
        <taxon>Pseudomonadati</taxon>
        <taxon>Campylobacterota</taxon>
        <taxon>Epsilonproteobacteria</taxon>
        <taxon>Campylobacterales</taxon>
        <taxon>Campylobacteraceae</taxon>
        <taxon>Campylobacter</taxon>
    </lineage>
</organism>
<keyword evidence="4" id="KW-1185">Reference proteome</keyword>
<reference evidence="3" key="1">
    <citation type="submission" date="2018-08" db="EMBL/GenBank/DDBJ databases">
        <authorList>
            <consortium name="PulseNet: The National Subtyping Network for Foodborne Disease Surveillance"/>
            <person name="Tarr C.L."/>
            <person name="Trees E."/>
            <person name="Katz L.S."/>
            <person name="Carleton-Romer H.A."/>
            <person name="Stroika S."/>
            <person name="Kucerova Z."/>
            <person name="Roache K.F."/>
            <person name="Sabol A.L."/>
            <person name="Besser J."/>
            <person name="Gerner-Smidt P."/>
        </authorList>
    </citation>
    <scope>NUCLEOTIDE SEQUENCE</scope>
    <source>
        <strain evidence="2 4">PNUSAC003104</strain>
        <strain evidence="3">PNUSAC005770</strain>
    </source>
</reference>
<evidence type="ECO:0000313" key="4">
    <source>
        <dbReference type="Proteomes" id="UP000535305"/>
    </source>
</evidence>
<accession>A0A5M1ZWC6</accession>